<proteinExistence type="predicted"/>
<dbReference type="Gene3D" id="1.25.40.10">
    <property type="entry name" value="Tetratricopeptide repeat domain"/>
    <property type="match status" value="3"/>
</dbReference>
<keyword evidence="4" id="KW-1185">Reference proteome</keyword>
<dbReference type="InterPro" id="IPR011990">
    <property type="entry name" value="TPR-like_helical_dom_sf"/>
</dbReference>
<dbReference type="SMART" id="SM00028">
    <property type="entry name" value="TPR"/>
    <property type="match status" value="3"/>
</dbReference>
<dbReference type="KEGG" id="aba:Acid345_3052"/>
<keyword evidence="1" id="KW-0802">TPR repeat</keyword>
<feature type="repeat" description="TPR" evidence="1">
    <location>
        <begin position="54"/>
        <end position="87"/>
    </location>
</feature>
<feature type="chain" id="PRO_5004190913" evidence="2">
    <location>
        <begin position="23"/>
        <end position="359"/>
    </location>
</feature>
<dbReference type="eggNOG" id="COG4259">
    <property type="taxonomic scope" value="Bacteria"/>
</dbReference>
<dbReference type="PROSITE" id="PS50005">
    <property type="entry name" value="TPR"/>
    <property type="match status" value="1"/>
</dbReference>
<evidence type="ECO:0000313" key="3">
    <source>
        <dbReference type="EMBL" id="ABF42053.1"/>
    </source>
</evidence>
<gene>
    <name evidence="3" type="ordered locus">Acid345_3052</name>
</gene>
<dbReference type="OrthoDB" id="108535at2"/>
<dbReference type="HOGENOM" id="CLU_068881_0_0_0"/>
<dbReference type="Proteomes" id="UP000002432">
    <property type="component" value="Chromosome"/>
</dbReference>
<dbReference type="RefSeq" id="WP_011523854.1">
    <property type="nucleotide sequence ID" value="NC_008009.1"/>
</dbReference>
<evidence type="ECO:0000313" key="4">
    <source>
        <dbReference type="Proteomes" id="UP000002432"/>
    </source>
</evidence>
<name>Q1IM47_KORVE</name>
<evidence type="ECO:0000256" key="2">
    <source>
        <dbReference type="SAM" id="SignalP"/>
    </source>
</evidence>
<dbReference type="Pfam" id="PF14559">
    <property type="entry name" value="TPR_19"/>
    <property type="match status" value="1"/>
</dbReference>
<dbReference type="AlphaFoldDB" id="Q1IM47"/>
<dbReference type="STRING" id="204669.Acid345_3052"/>
<accession>Q1IM47</accession>
<feature type="signal peptide" evidence="2">
    <location>
        <begin position="1"/>
        <end position="22"/>
    </location>
</feature>
<dbReference type="InterPro" id="IPR019734">
    <property type="entry name" value="TPR_rpt"/>
</dbReference>
<evidence type="ECO:0000256" key="1">
    <source>
        <dbReference type="PROSITE-ProRule" id="PRU00339"/>
    </source>
</evidence>
<reference evidence="3 4" key="1">
    <citation type="journal article" date="2009" name="Appl. Environ. Microbiol.">
        <title>Three genomes from the phylum Acidobacteria provide insight into the lifestyles of these microorganisms in soils.</title>
        <authorList>
            <person name="Ward N.L."/>
            <person name="Challacombe J.F."/>
            <person name="Janssen P.H."/>
            <person name="Henrissat B."/>
            <person name="Coutinho P.M."/>
            <person name="Wu M."/>
            <person name="Xie G."/>
            <person name="Haft D.H."/>
            <person name="Sait M."/>
            <person name="Badger J."/>
            <person name="Barabote R.D."/>
            <person name="Bradley B."/>
            <person name="Brettin T.S."/>
            <person name="Brinkac L.M."/>
            <person name="Bruce D."/>
            <person name="Creasy T."/>
            <person name="Daugherty S.C."/>
            <person name="Davidsen T.M."/>
            <person name="DeBoy R.T."/>
            <person name="Detter J.C."/>
            <person name="Dodson R.J."/>
            <person name="Durkin A.S."/>
            <person name="Ganapathy A."/>
            <person name="Gwinn-Giglio M."/>
            <person name="Han C.S."/>
            <person name="Khouri H."/>
            <person name="Kiss H."/>
            <person name="Kothari S.P."/>
            <person name="Madupu R."/>
            <person name="Nelson K.E."/>
            <person name="Nelson W.C."/>
            <person name="Paulsen I."/>
            <person name="Penn K."/>
            <person name="Ren Q."/>
            <person name="Rosovitz M.J."/>
            <person name="Selengut J.D."/>
            <person name="Shrivastava S."/>
            <person name="Sullivan S.A."/>
            <person name="Tapia R."/>
            <person name="Thompson L.S."/>
            <person name="Watkins K.L."/>
            <person name="Yang Q."/>
            <person name="Yu C."/>
            <person name="Zafar N."/>
            <person name="Zhou L."/>
            <person name="Kuske C.R."/>
        </authorList>
    </citation>
    <scope>NUCLEOTIDE SEQUENCE [LARGE SCALE GENOMIC DNA]</scope>
    <source>
        <strain evidence="3 4">Ellin345</strain>
    </source>
</reference>
<dbReference type="EMBL" id="CP000360">
    <property type="protein sequence ID" value="ABF42053.1"/>
    <property type="molecule type" value="Genomic_DNA"/>
</dbReference>
<protein>
    <submittedName>
        <fullName evidence="3">Tetratricopeptide repeat protein</fullName>
    </submittedName>
</protein>
<sequence length="359" mass="39153">MKCRFAALGALLFLNFASSAFALDKTAEDLMNAGHYKRARAIAQQRLQKNANDADALYILARVSLAQDRLDQAQSYSERAIEIAPNMSEAHRVLGESLGLKAIKLNLVTGLAIARRGKKEGELALQLDPRSIDAAEFLASYYNAAPAVAGGGHDKAEHMVETIMQLNPGRSYLARATGAEEKKDVAGEEQWLLKAAQVDPKNYEVQDRLAHLYIGSDRHDLGRAAKYARAALALDAGRSGSYAVLAAIYAEQNRWADLDAMLSLAERADGDDLVPYFEAGKALVATGKDNARAERYLKKYLAQEAEGGQPHQGHAHWQLGLLMLREGKKEVALAELQTSVSLLPDFRPAADDLKRARAS</sequence>
<dbReference type="EnsemblBacteria" id="ABF42053">
    <property type="protein sequence ID" value="ABF42053"/>
    <property type="gene ID" value="Acid345_3052"/>
</dbReference>
<organism evidence="3 4">
    <name type="scientific">Koribacter versatilis (strain Ellin345)</name>
    <dbReference type="NCBI Taxonomy" id="204669"/>
    <lineage>
        <taxon>Bacteria</taxon>
        <taxon>Pseudomonadati</taxon>
        <taxon>Acidobacteriota</taxon>
        <taxon>Terriglobia</taxon>
        <taxon>Terriglobales</taxon>
        <taxon>Candidatus Korobacteraceae</taxon>
        <taxon>Candidatus Korobacter</taxon>
    </lineage>
</organism>
<dbReference type="SUPFAM" id="SSF48452">
    <property type="entry name" value="TPR-like"/>
    <property type="match status" value="1"/>
</dbReference>
<keyword evidence="2" id="KW-0732">Signal</keyword>
<dbReference type="eggNOG" id="COG4235">
    <property type="taxonomic scope" value="Bacteria"/>
</dbReference>